<accession>A0A226D5L8</accession>
<comment type="caution">
    <text evidence="1">The sequence shown here is derived from an EMBL/GenBank/DDBJ whole genome shotgun (WGS) entry which is preliminary data.</text>
</comment>
<dbReference type="EMBL" id="LNIX01000038">
    <property type="protein sequence ID" value="OXA39526.1"/>
    <property type="molecule type" value="Genomic_DNA"/>
</dbReference>
<evidence type="ECO:0000313" key="2">
    <source>
        <dbReference type="Proteomes" id="UP000198287"/>
    </source>
</evidence>
<protein>
    <submittedName>
        <fullName evidence="1">Uncharacterized protein</fullName>
    </submittedName>
</protein>
<dbReference type="Proteomes" id="UP000198287">
    <property type="component" value="Unassembled WGS sequence"/>
</dbReference>
<proteinExistence type="predicted"/>
<dbReference type="AlphaFoldDB" id="A0A226D5L8"/>
<reference evidence="1 2" key="1">
    <citation type="submission" date="2015-12" db="EMBL/GenBank/DDBJ databases">
        <title>The genome of Folsomia candida.</title>
        <authorList>
            <person name="Faddeeva A."/>
            <person name="Derks M.F."/>
            <person name="Anvar Y."/>
            <person name="Smit S."/>
            <person name="Van Straalen N."/>
            <person name="Roelofs D."/>
        </authorList>
    </citation>
    <scope>NUCLEOTIDE SEQUENCE [LARGE SCALE GENOMIC DNA]</scope>
    <source>
        <strain evidence="1 2">VU population</strain>
        <tissue evidence="1">Whole body</tissue>
    </source>
</reference>
<name>A0A226D5L8_FOLCA</name>
<sequence length="142" mass="16616">MSSFNPGKVGQPVNLNLVEKLIKLYVKIEGLRNFVLLEKDFAKREKLREELHVEEKLLASFLNQDTSMEIFNFMDQTNVFLTRANENMMSVKAIKDKISEDVRKMGELAAQVKELMAKPFDHLERLEKIVKKIEQDKVRTEF</sequence>
<keyword evidence="2" id="KW-1185">Reference proteome</keyword>
<organism evidence="1 2">
    <name type="scientific">Folsomia candida</name>
    <name type="common">Springtail</name>
    <dbReference type="NCBI Taxonomy" id="158441"/>
    <lineage>
        <taxon>Eukaryota</taxon>
        <taxon>Metazoa</taxon>
        <taxon>Ecdysozoa</taxon>
        <taxon>Arthropoda</taxon>
        <taxon>Hexapoda</taxon>
        <taxon>Collembola</taxon>
        <taxon>Entomobryomorpha</taxon>
        <taxon>Isotomoidea</taxon>
        <taxon>Isotomidae</taxon>
        <taxon>Proisotominae</taxon>
        <taxon>Folsomia</taxon>
    </lineage>
</organism>
<gene>
    <name evidence="1" type="ORF">Fcan01_25671</name>
</gene>
<evidence type="ECO:0000313" key="1">
    <source>
        <dbReference type="EMBL" id="OXA39526.1"/>
    </source>
</evidence>